<accession>A0AAV2G8V7</accession>
<dbReference type="AlphaFoldDB" id="A0AAV2G8V7"/>
<name>A0AAV2G8V7_9ROSI</name>
<organism evidence="1 2">
    <name type="scientific">Linum trigynum</name>
    <dbReference type="NCBI Taxonomy" id="586398"/>
    <lineage>
        <taxon>Eukaryota</taxon>
        <taxon>Viridiplantae</taxon>
        <taxon>Streptophyta</taxon>
        <taxon>Embryophyta</taxon>
        <taxon>Tracheophyta</taxon>
        <taxon>Spermatophyta</taxon>
        <taxon>Magnoliopsida</taxon>
        <taxon>eudicotyledons</taxon>
        <taxon>Gunneridae</taxon>
        <taxon>Pentapetalae</taxon>
        <taxon>rosids</taxon>
        <taxon>fabids</taxon>
        <taxon>Malpighiales</taxon>
        <taxon>Linaceae</taxon>
        <taxon>Linum</taxon>
    </lineage>
</organism>
<dbReference type="EMBL" id="OZ034821">
    <property type="protein sequence ID" value="CAL1406612.1"/>
    <property type="molecule type" value="Genomic_DNA"/>
</dbReference>
<evidence type="ECO:0000313" key="1">
    <source>
        <dbReference type="EMBL" id="CAL1406612.1"/>
    </source>
</evidence>
<proteinExistence type="predicted"/>
<reference evidence="1 2" key="1">
    <citation type="submission" date="2024-04" db="EMBL/GenBank/DDBJ databases">
        <authorList>
            <person name="Fracassetti M."/>
        </authorList>
    </citation>
    <scope>NUCLEOTIDE SEQUENCE [LARGE SCALE GENOMIC DNA]</scope>
</reference>
<gene>
    <name evidence="1" type="ORF">LTRI10_LOCUS46327</name>
</gene>
<dbReference type="Proteomes" id="UP001497516">
    <property type="component" value="Chromosome 8"/>
</dbReference>
<keyword evidence="2" id="KW-1185">Reference proteome</keyword>
<protein>
    <submittedName>
        <fullName evidence="1">Uncharacterized protein</fullName>
    </submittedName>
</protein>
<evidence type="ECO:0000313" key="2">
    <source>
        <dbReference type="Proteomes" id="UP001497516"/>
    </source>
</evidence>
<sequence length="132" mass="15013">MRCARERARAMDLLLALPPPFWTPLSPSSLPLWRTLNPIRRLPLPLKSRTRSDHSLSLLNPEPDPATPTPSRFQIRHHVKSLARWLSLYFSRGKIRCIVVSLPRQFSVRLDSRSGVAAGESLFLSIPLMLPL</sequence>